<gene>
    <name evidence="4" type="ORF">F3Y22_tig00110781pilonHSYRG00041</name>
</gene>
<feature type="domain" description="Integrase catalytic" evidence="3">
    <location>
        <begin position="535"/>
        <end position="716"/>
    </location>
</feature>
<feature type="region of interest" description="Disordered" evidence="1">
    <location>
        <begin position="1"/>
        <end position="22"/>
    </location>
</feature>
<evidence type="ECO:0000259" key="3">
    <source>
        <dbReference type="PROSITE" id="PS50994"/>
    </source>
</evidence>
<dbReference type="PANTHER" id="PTHR47481">
    <property type="match status" value="1"/>
</dbReference>
<dbReference type="PROSITE" id="PS50994">
    <property type="entry name" value="INTEGRASE"/>
    <property type="match status" value="1"/>
</dbReference>
<evidence type="ECO:0000256" key="1">
    <source>
        <dbReference type="SAM" id="MobiDB-lite"/>
    </source>
</evidence>
<dbReference type="EMBL" id="VEPZ02001108">
    <property type="protein sequence ID" value="KAE8694562.1"/>
    <property type="molecule type" value="Genomic_DNA"/>
</dbReference>
<feature type="compositionally biased region" description="Polar residues" evidence="1">
    <location>
        <begin position="266"/>
        <end position="279"/>
    </location>
</feature>
<dbReference type="InterPro" id="IPR012337">
    <property type="entry name" value="RNaseH-like_sf"/>
</dbReference>
<feature type="region of interest" description="Disordered" evidence="1">
    <location>
        <begin position="246"/>
        <end position="279"/>
    </location>
</feature>
<dbReference type="Proteomes" id="UP000436088">
    <property type="component" value="Unassembled WGS sequence"/>
</dbReference>
<keyword evidence="5" id="KW-1185">Reference proteome</keyword>
<dbReference type="SUPFAM" id="SSF53098">
    <property type="entry name" value="Ribonuclease H-like"/>
    <property type="match status" value="1"/>
</dbReference>
<comment type="caution">
    <text evidence="4">The sequence shown here is derived from an EMBL/GenBank/DDBJ whole genome shotgun (WGS) entry which is preliminary data.</text>
</comment>
<reference evidence="4" key="1">
    <citation type="submission" date="2019-09" db="EMBL/GenBank/DDBJ databases">
        <title>Draft genome information of white flower Hibiscus syriacus.</title>
        <authorList>
            <person name="Kim Y.-M."/>
        </authorList>
    </citation>
    <scope>NUCLEOTIDE SEQUENCE [LARGE SCALE GENOMIC DNA]</scope>
    <source>
        <strain evidence="4">YM2019G1</strain>
    </source>
</reference>
<feature type="compositionally biased region" description="Polar residues" evidence="1">
    <location>
        <begin position="13"/>
        <end position="22"/>
    </location>
</feature>
<dbReference type="InterPro" id="IPR025724">
    <property type="entry name" value="GAG-pre-integrase_dom"/>
</dbReference>
<sequence>MVDLTVDPEDVSPNASSLSPRTSRGMFGIQHIPKHDTVKLTEFAYLLWKHQVALIIDGYGLLRFISTGYVAPDEFITNASGQLEENPLFAAHRQQDKLVASWLLTTVSTEVLPHLTGLTTAMSIWNTISRSVVTEQEHVNVVLAGLTMEFESIIAIASRENFSLDVLTEMLLDCKARQKVFLSEGFSANLVLHSREDHSSRGQSNGYRGRGRGHNHNCPQCQLCGRFGHVVQKCYHRFDRDYTGVSESESLTENGSKPTGAGNSAKHLQSGGQPYAHTVTSMPSHSKFVPTPFYFPSPYAPGYYSFPGFSPGFTSNTSCGPHGTSPTFLTPSSAAYASPIPIDSGTCSSTSTNSLWYPDTGATHHVTNDISVFQSGTLYTGGNSLLMGNGDGIPIAHVGQGFLSSNRKPLILQNMLHVPNIKKKLLSVSQFTRDNGVFMEFHPSECLVKDARTQMVLLRGRLTDDGLYQLLPCEDQRSSCLVNNVSKSPVSLKLWHQRLGHPSLDIVQRVLKSCSLAFNKTEAVNVCSACMQGKSHKFPFCKSLTEYNELFQLVVSDVWGPAPVCSTEGFLYYVSFVNVCSRYTWVYLLKRKSEVAQCFLDFAKFVEVLFGYKIKALQTDGGGEYQPLRKWFCANGVQHRLSCPGTSEQNGKVKRKHRHIVETGLTILPLKLCIVSCQIILFSGCLVVLVILVCVCLIVISWILGVAPDNGVSTGIIPLVSPAQTKKAPPAHAPLAPAPPPPTPSTRAPSTHVDNSLTE</sequence>
<feature type="compositionally biased region" description="Acidic residues" evidence="1">
    <location>
        <begin position="1"/>
        <end position="10"/>
    </location>
</feature>
<dbReference type="GO" id="GO:0015074">
    <property type="term" value="P:DNA integration"/>
    <property type="evidence" value="ECO:0007669"/>
    <property type="project" value="InterPro"/>
</dbReference>
<feature type="compositionally biased region" description="Polar residues" evidence="1">
    <location>
        <begin position="246"/>
        <end position="257"/>
    </location>
</feature>
<organism evidence="4 5">
    <name type="scientific">Hibiscus syriacus</name>
    <name type="common">Rose of Sharon</name>
    <dbReference type="NCBI Taxonomy" id="106335"/>
    <lineage>
        <taxon>Eukaryota</taxon>
        <taxon>Viridiplantae</taxon>
        <taxon>Streptophyta</taxon>
        <taxon>Embryophyta</taxon>
        <taxon>Tracheophyta</taxon>
        <taxon>Spermatophyta</taxon>
        <taxon>Magnoliopsida</taxon>
        <taxon>eudicotyledons</taxon>
        <taxon>Gunneridae</taxon>
        <taxon>Pentapetalae</taxon>
        <taxon>rosids</taxon>
        <taxon>malvids</taxon>
        <taxon>Malvales</taxon>
        <taxon>Malvaceae</taxon>
        <taxon>Malvoideae</taxon>
        <taxon>Hibiscus</taxon>
    </lineage>
</organism>
<dbReference type="PANTHER" id="PTHR47481:SF10">
    <property type="entry name" value="COPIA-LIKE POLYPROTEIN_RETROTRANSPOSON"/>
    <property type="match status" value="1"/>
</dbReference>
<keyword evidence="2" id="KW-0812">Transmembrane</keyword>
<dbReference type="InterPro" id="IPR001584">
    <property type="entry name" value="Integrase_cat-core"/>
</dbReference>
<evidence type="ECO:0000256" key="2">
    <source>
        <dbReference type="SAM" id="Phobius"/>
    </source>
</evidence>
<dbReference type="Gene3D" id="3.30.420.10">
    <property type="entry name" value="Ribonuclease H-like superfamily/Ribonuclease H"/>
    <property type="match status" value="1"/>
</dbReference>
<accession>A0A6A2ZTP3</accession>
<dbReference type="InterPro" id="IPR054722">
    <property type="entry name" value="PolX-like_BBD"/>
</dbReference>
<protein>
    <recommendedName>
        <fullName evidence="3">Integrase catalytic domain-containing protein</fullName>
    </recommendedName>
</protein>
<evidence type="ECO:0000313" key="4">
    <source>
        <dbReference type="EMBL" id="KAE8694562.1"/>
    </source>
</evidence>
<dbReference type="Pfam" id="PF00665">
    <property type="entry name" value="rve"/>
    <property type="match status" value="1"/>
</dbReference>
<proteinExistence type="predicted"/>
<name>A0A6A2ZTP3_HIBSY</name>
<dbReference type="Pfam" id="PF13976">
    <property type="entry name" value="gag_pre-integrs"/>
    <property type="match status" value="1"/>
</dbReference>
<keyword evidence="2" id="KW-1133">Transmembrane helix</keyword>
<dbReference type="AlphaFoldDB" id="A0A6A2ZTP3"/>
<dbReference type="Pfam" id="PF22936">
    <property type="entry name" value="Pol_BBD"/>
    <property type="match status" value="1"/>
</dbReference>
<feature type="transmembrane region" description="Helical" evidence="2">
    <location>
        <begin position="679"/>
        <end position="704"/>
    </location>
</feature>
<evidence type="ECO:0000313" key="5">
    <source>
        <dbReference type="Proteomes" id="UP000436088"/>
    </source>
</evidence>
<keyword evidence="2" id="KW-0472">Membrane</keyword>
<dbReference type="InterPro" id="IPR036397">
    <property type="entry name" value="RNaseH_sf"/>
</dbReference>
<feature type="region of interest" description="Disordered" evidence="1">
    <location>
        <begin position="725"/>
        <end position="759"/>
    </location>
</feature>
<dbReference type="GO" id="GO:0003676">
    <property type="term" value="F:nucleic acid binding"/>
    <property type="evidence" value="ECO:0007669"/>
    <property type="project" value="InterPro"/>
</dbReference>